<keyword evidence="2" id="KW-1185">Reference proteome</keyword>
<accession>A0A1L3J4D2</accession>
<dbReference type="AlphaFoldDB" id="A0A1L3J4D2"/>
<organism evidence="1 2">
    <name type="scientific">Christiangramia salexigens</name>
    <dbReference type="NCBI Taxonomy" id="1913577"/>
    <lineage>
        <taxon>Bacteria</taxon>
        <taxon>Pseudomonadati</taxon>
        <taxon>Bacteroidota</taxon>
        <taxon>Flavobacteriia</taxon>
        <taxon>Flavobacteriales</taxon>
        <taxon>Flavobacteriaceae</taxon>
        <taxon>Christiangramia</taxon>
    </lineage>
</organism>
<evidence type="ECO:0000313" key="1">
    <source>
        <dbReference type="EMBL" id="APG59976.1"/>
    </source>
</evidence>
<dbReference type="Proteomes" id="UP000182510">
    <property type="component" value="Chromosome"/>
</dbReference>
<gene>
    <name evidence="1" type="ORF">LPB144_05915</name>
</gene>
<name>A0A1L3J4D2_9FLAO</name>
<dbReference type="RefSeq" id="WP_072552624.1">
    <property type="nucleotide sequence ID" value="NZ_CP018153.1"/>
</dbReference>
<dbReference type="EMBL" id="CP018153">
    <property type="protein sequence ID" value="APG59976.1"/>
    <property type="molecule type" value="Genomic_DNA"/>
</dbReference>
<reference evidence="1 2" key="1">
    <citation type="submission" date="2016-11" db="EMBL/GenBank/DDBJ databases">
        <title>Gramella sp. LPB0144 isolated from marine environment.</title>
        <authorList>
            <person name="Kim E."/>
            <person name="Yi H."/>
        </authorList>
    </citation>
    <scope>NUCLEOTIDE SEQUENCE [LARGE SCALE GENOMIC DNA]</scope>
    <source>
        <strain evidence="1 2">LPB0144</strain>
    </source>
</reference>
<dbReference type="SUPFAM" id="SSF53254">
    <property type="entry name" value="Phosphoglycerate mutase-like"/>
    <property type="match status" value="1"/>
</dbReference>
<dbReference type="InterPro" id="IPR013078">
    <property type="entry name" value="His_Pase_superF_clade-1"/>
</dbReference>
<evidence type="ECO:0000313" key="2">
    <source>
        <dbReference type="Proteomes" id="UP000182510"/>
    </source>
</evidence>
<dbReference type="CDD" id="cd07040">
    <property type="entry name" value="HP"/>
    <property type="match status" value="1"/>
</dbReference>
<dbReference type="STRING" id="1913577.LPB144_05915"/>
<dbReference type="InterPro" id="IPR029033">
    <property type="entry name" value="His_PPase_superfam"/>
</dbReference>
<sequence>MQKALIFLSLSLLTLITPKLSEKDKTQDKAVTTYYLIRHAEKDRSDKSYKNPHLTEAGLKRANNWAQVLKDIDLDAVYSTNYNRTKETAAPVAENKKLEIQIYDASDLYNEAFKKATAGMQVLVVGHSNTTPQLANKIIKSEKYTDIDDSENGALFIIQVYPDGSNISKVLYIN</sequence>
<protein>
    <submittedName>
        <fullName evidence="1">Phosphoglycerate mutase</fullName>
    </submittedName>
</protein>
<proteinExistence type="predicted"/>
<dbReference type="KEGG" id="grl:LPB144_05915"/>
<dbReference type="Gene3D" id="3.40.50.1240">
    <property type="entry name" value="Phosphoglycerate mutase-like"/>
    <property type="match status" value="1"/>
</dbReference>
<dbReference type="OrthoDB" id="3296006at2"/>
<dbReference type="Pfam" id="PF00300">
    <property type="entry name" value="His_Phos_1"/>
    <property type="match status" value="1"/>
</dbReference>